<dbReference type="EnsemblPlants" id="Bra038443.1">
    <property type="protein sequence ID" value="Bra038443.1-P"/>
    <property type="gene ID" value="Bra038443"/>
</dbReference>
<dbReference type="OMA" id="LEEWYVL"/>
<evidence type="ECO:0000313" key="2">
    <source>
        <dbReference type="EnsemblPlants" id="Bra038443.1-P"/>
    </source>
</evidence>
<reference evidence="2" key="3">
    <citation type="submission" date="2023-03" db="UniProtKB">
        <authorList>
            <consortium name="EnsemblPlants"/>
        </authorList>
    </citation>
    <scope>IDENTIFICATION</scope>
    <source>
        <strain evidence="2">cv. Chiifu-401-42</strain>
    </source>
</reference>
<dbReference type="AlphaFoldDB" id="M4FBH7"/>
<proteinExistence type="predicted"/>
<reference evidence="2 3" key="2">
    <citation type="journal article" date="2018" name="Hortic Res">
        <title>Improved Brassica rapa reference genome by single-molecule sequencing and chromosome conformation capture technologies.</title>
        <authorList>
            <person name="Zhang L."/>
            <person name="Cai X."/>
            <person name="Wu J."/>
            <person name="Liu M."/>
            <person name="Grob S."/>
            <person name="Cheng F."/>
            <person name="Liang J."/>
            <person name="Cai C."/>
            <person name="Liu Z."/>
            <person name="Liu B."/>
            <person name="Wang F."/>
            <person name="Li S."/>
            <person name="Liu F."/>
            <person name="Li X."/>
            <person name="Cheng L."/>
            <person name="Yang W."/>
            <person name="Li M.H."/>
            <person name="Grossniklaus U."/>
            <person name="Zheng H."/>
            <person name="Wang X."/>
        </authorList>
    </citation>
    <scope>NUCLEOTIDE SEQUENCE [LARGE SCALE GENOMIC DNA]</scope>
    <source>
        <strain evidence="2 3">cv. Chiifu-401-42</strain>
    </source>
</reference>
<protein>
    <submittedName>
        <fullName evidence="2">Uncharacterized protein</fullName>
    </submittedName>
</protein>
<evidence type="ECO:0000256" key="1">
    <source>
        <dbReference type="SAM" id="MobiDB-lite"/>
    </source>
</evidence>
<keyword evidence="3" id="KW-1185">Reference proteome</keyword>
<organism evidence="2 3">
    <name type="scientific">Brassica campestris</name>
    <name type="common">Field mustard</name>
    <dbReference type="NCBI Taxonomy" id="3711"/>
    <lineage>
        <taxon>Eukaryota</taxon>
        <taxon>Viridiplantae</taxon>
        <taxon>Streptophyta</taxon>
        <taxon>Embryophyta</taxon>
        <taxon>Tracheophyta</taxon>
        <taxon>Spermatophyta</taxon>
        <taxon>Magnoliopsida</taxon>
        <taxon>eudicotyledons</taxon>
        <taxon>Gunneridae</taxon>
        <taxon>Pentapetalae</taxon>
        <taxon>rosids</taxon>
        <taxon>malvids</taxon>
        <taxon>Brassicales</taxon>
        <taxon>Brassicaceae</taxon>
        <taxon>Brassiceae</taxon>
        <taxon>Brassica</taxon>
    </lineage>
</organism>
<reference evidence="2 3" key="1">
    <citation type="journal article" date="2011" name="Nat. Genet.">
        <title>The genome of the mesopolyploid crop species Brassica rapa.</title>
        <authorList>
            <consortium name="Brassica rapa Genome Sequencing Project Consortium"/>
            <person name="Wang X."/>
            <person name="Wang H."/>
            <person name="Wang J."/>
            <person name="Sun R."/>
            <person name="Wu J."/>
            <person name="Liu S."/>
            <person name="Bai Y."/>
            <person name="Mun J.H."/>
            <person name="Bancroft I."/>
            <person name="Cheng F."/>
            <person name="Huang S."/>
            <person name="Li X."/>
            <person name="Hua W."/>
            <person name="Wang J."/>
            <person name="Wang X."/>
            <person name="Freeling M."/>
            <person name="Pires J.C."/>
            <person name="Paterson A.H."/>
            <person name="Chalhoub B."/>
            <person name="Wang B."/>
            <person name="Hayward A."/>
            <person name="Sharpe A.G."/>
            <person name="Park B.S."/>
            <person name="Weisshaar B."/>
            <person name="Liu B."/>
            <person name="Li B."/>
            <person name="Liu B."/>
            <person name="Tong C."/>
            <person name="Song C."/>
            <person name="Duran C."/>
            <person name="Peng C."/>
            <person name="Geng C."/>
            <person name="Koh C."/>
            <person name="Lin C."/>
            <person name="Edwards D."/>
            <person name="Mu D."/>
            <person name="Shen D."/>
            <person name="Soumpourou E."/>
            <person name="Li F."/>
            <person name="Fraser F."/>
            <person name="Conant G."/>
            <person name="Lassalle G."/>
            <person name="King G.J."/>
            <person name="Bonnema G."/>
            <person name="Tang H."/>
            <person name="Wang H."/>
            <person name="Belcram H."/>
            <person name="Zhou H."/>
            <person name="Hirakawa H."/>
            <person name="Abe H."/>
            <person name="Guo H."/>
            <person name="Wang H."/>
            <person name="Jin H."/>
            <person name="Parkin I.A."/>
            <person name="Batley J."/>
            <person name="Kim J.S."/>
            <person name="Just J."/>
            <person name="Li J."/>
            <person name="Xu J."/>
            <person name="Deng J."/>
            <person name="Kim J.A."/>
            <person name="Li J."/>
            <person name="Yu J."/>
            <person name="Meng J."/>
            <person name="Wang J."/>
            <person name="Min J."/>
            <person name="Poulain J."/>
            <person name="Wang J."/>
            <person name="Hatakeyama K."/>
            <person name="Wu K."/>
            <person name="Wang L."/>
            <person name="Fang L."/>
            <person name="Trick M."/>
            <person name="Links M.G."/>
            <person name="Zhao M."/>
            <person name="Jin M."/>
            <person name="Ramchiary N."/>
            <person name="Drou N."/>
            <person name="Berkman P.J."/>
            <person name="Cai Q."/>
            <person name="Huang Q."/>
            <person name="Li R."/>
            <person name="Tabata S."/>
            <person name="Cheng S."/>
            <person name="Zhang S."/>
            <person name="Zhang S."/>
            <person name="Huang S."/>
            <person name="Sato S."/>
            <person name="Sun S."/>
            <person name="Kwon S.J."/>
            <person name="Choi S.R."/>
            <person name="Lee T.H."/>
            <person name="Fan W."/>
            <person name="Zhao X."/>
            <person name="Tan X."/>
            <person name="Xu X."/>
            <person name="Wang Y."/>
            <person name="Qiu Y."/>
            <person name="Yin Y."/>
            <person name="Li Y."/>
            <person name="Du Y."/>
            <person name="Liao Y."/>
            <person name="Lim Y."/>
            <person name="Narusaka Y."/>
            <person name="Wang Y."/>
            <person name="Wang Z."/>
            <person name="Li Z."/>
            <person name="Wang Z."/>
            <person name="Xiong Z."/>
            <person name="Zhang Z."/>
        </authorList>
    </citation>
    <scope>NUCLEOTIDE SEQUENCE [LARGE SCALE GENOMIC DNA]</scope>
    <source>
        <strain evidence="2 3">cv. Chiifu-401-42</strain>
    </source>
</reference>
<dbReference type="Proteomes" id="UP000011750">
    <property type="component" value="Chromosome A08"/>
</dbReference>
<dbReference type="InParanoid" id="M4FBH7"/>
<name>M4FBH7_BRACM</name>
<sequence length="145" mass="15850">MFVWQTQLPGAAAIFYIKLVRLIDAGLCKAVEKPLQIDQTAVVPLKLPQTADVLLQLAQTAAVPLQLSQSAAVLEEWYGLRKSVCKEIANMDMFEEKLYGVVVIGPERRNAQHGEASLNSRVGRDDGDEADSVDIPATETQALET</sequence>
<dbReference type="Gramene" id="Bra038443.1">
    <property type="protein sequence ID" value="Bra038443.1-P"/>
    <property type="gene ID" value="Bra038443"/>
</dbReference>
<dbReference type="HOGENOM" id="CLU_1789596_0_0_1"/>
<feature type="region of interest" description="Disordered" evidence="1">
    <location>
        <begin position="112"/>
        <end position="145"/>
    </location>
</feature>
<evidence type="ECO:0000313" key="3">
    <source>
        <dbReference type="Proteomes" id="UP000011750"/>
    </source>
</evidence>
<accession>M4FBH7</accession>